<dbReference type="Proteomes" id="UP001165960">
    <property type="component" value="Unassembled WGS sequence"/>
</dbReference>
<dbReference type="EMBL" id="QTSX02006539">
    <property type="protein sequence ID" value="KAJ9053265.1"/>
    <property type="molecule type" value="Genomic_DNA"/>
</dbReference>
<organism evidence="1 2">
    <name type="scientific">Entomophthora muscae</name>
    <dbReference type="NCBI Taxonomy" id="34485"/>
    <lineage>
        <taxon>Eukaryota</taxon>
        <taxon>Fungi</taxon>
        <taxon>Fungi incertae sedis</taxon>
        <taxon>Zoopagomycota</taxon>
        <taxon>Entomophthoromycotina</taxon>
        <taxon>Entomophthoromycetes</taxon>
        <taxon>Entomophthorales</taxon>
        <taxon>Entomophthoraceae</taxon>
        <taxon>Entomophthora</taxon>
    </lineage>
</organism>
<sequence>MSGYPSDFIYDANMKLEDYPDFMYVPIQEPEMSFPTEQAAAQGFMDYDTTFHSGALDFAPENYGYGYPMYYAGSDGNLPAMTPSVDMAPYRANSVPQFRKKGAPPKQSSRQSESLPSVHITSTGKRCTNCRCEETPSWRRCQNGVNLLCNACGLYEKLHCRPRPIFIDKDGYIKVVRDRRPRSSDPSS</sequence>
<evidence type="ECO:0000313" key="2">
    <source>
        <dbReference type="Proteomes" id="UP001165960"/>
    </source>
</evidence>
<reference evidence="1" key="1">
    <citation type="submission" date="2022-04" db="EMBL/GenBank/DDBJ databases">
        <title>Genome of the entomopathogenic fungus Entomophthora muscae.</title>
        <authorList>
            <person name="Elya C."/>
            <person name="Lovett B.R."/>
            <person name="Lee E."/>
            <person name="Macias A.M."/>
            <person name="Hajek A.E."/>
            <person name="De Bivort B.L."/>
            <person name="Kasson M.T."/>
            <person name="De Fine Licht H.H."/>
            <person name="Stajich J.E."/>
        </authorList>
    </citation>
    <scope>NUCLEOTIDE SEQUENCE</scope>
    <source>
        <strain evidence="1">Berkeley</strain>
    </source>
</reference>
<evidence type="ECO:0000313" key="1">
    <source>
        <dbReference type="EMBL" id="KAJ9053265.1"/>
    </source>
</evidence>
<name>A0ACC2RT35_9FUNG</name>
<proteinExistence type="predicted"/>
<protein>
    <submittedName>
        <fullName evidence="1">Uncharacterized protein</fullName>
    </submittedName>
</protein>
<keyword evidence="2" id="KW-1185">Reference proteome</keyword>
<gene>
    <name evidence="1" type="ORF">DSO57_1026008</name>
</gene>
<accession>A0ACC2RT35</accession>
<comment type="caution">
    <text evidence="1">The sequence shown here is derived from an EMBL/GenBank/DDBJ whole genome shotgun (WGS) entry which is preliminary data.</text>
</comment>